<sequence>GAVARGSRLVALHSGGLQGRRALQERLLALL</sequence>
<proteinExistence type="predicted"/>
<organism evidence="1 2">
    <name type="scientific">Pseudomonas aeruginosa</name>
    <dbReference type="NCBI Taxonomy" id="287"/>
    <lineage>
        <taxon>Bacteria</taxon>
        <taxon>Pseudomonadati</taxon>
        <taxon>Pseudomonadota</taxon>
        <taxon>Gammaproteobacteria</taxon>
        <taxon>Pseudomonadales</taxon>
        <taxon>Pseudomonadaceae</taxon>
        <taxon>Pseudomonas</taxon>
    </lineage>
</organism>
<evidence type="ECO:0000313" key="1">
    <source>
        <dbReference type="EMBL" id="RCI65872.1"/>
    </source>
</evidence>
<comment type="caution">
    <text evidence="1">The sequence shown here is derived from an EMBL/GenBank/DDBJ whole genome shotgun (WGS) entry which is preliminary data.</text>
</comment>
<protein>
    <submittedName>
        <fullName evidence="1">1-aminocyclopropane-1-carboxylate deaminase</fullName>
    </submittedName>
</protein>
<name>A0A367LTY3_PSEAI</name>
<reference evidence="1 2" key="1">
    <citation type="submission" date="2018-07" db="EMBL/GenBank/DDBJ databases">
        <title>Mechanisms of high-level aminoglycoside resistance among Gram-negative pathogens in Brazil.</title>
        <authorList>
            <person name="Ballaben A.S."/>
            <person name="Darini A.L.C."/>
            <person name="Doi Y."/>
        </authorList>
    </citation>
    <scope>NUCLEOTIDE SEQUENCE [LARGE SCALE GENOMIC DNA]</scope>
    <source>
        <strain evidence="1 2">B2-305</strain>
    </source>
</reference>
<dbReference type="EMBL" id="QORE01003910">
    <property type="protein sequence ID" value="RCI65872.1"/>
    <property type="molecule type" value="Genomic_DNA"/>
</dbReference>
<evidence type="ECO:0000313" key="2">
    <source>
        <dbReference type="Proteomes" id="UP000253594"/>
    </source>
</evidence>
<dbReference type="AlphaFoldDB" id="A0A367LTY3"/>
<gene>
    <name evidence="1" type="ORF">DT376_44085</name>
</gene>
<feature type="non-terminal residue" evidence="1">
    <location>
        <position position="1"/>
    </location>
</feature>
<accession>A0A367LTY3</accession>
<dbReference type="Proteomes" id="UP000253594">
    <property type="component" value="Unassembled WGS sequence"/>
</dbReference>